<keyword evidence="2" id="KW-1185">Reference proteome</keyword>
<proteinExistence type="predicted"/>
<evidence type="ECO:0008006" key="3">
    <source>
        <dbReference type="Google" id="ProtNLM"/>
    </source>
</evidence>
<evidence type="ECO:0000313" key="1">
    <source>
        <dbReference type="EMBL" id="GGJ86723.1"/>
    </source>
</evidence>
<protein>
    <recommendedName>
        <fullName evidence="3">Acyl carrier protein</fullName>
    </recommendedName>
</protein>
<dbReference type="EMBL" id="BMMV01000004">
    <property type="protein sequence ID" value="GGJ86723.1"/>
    <property type="molecule type" value="Genomic_DNA"/>
</dbReference>
<dbReference type="Gene3D" id="1.10.1200.10">
    <property type="entry name" value="ACP-like"/>
    <property type="match status" value="1"/>
</dbReference>
<accession>A0ABQ2E228</accession>
<name>A0ABQ2E228_9ACTN</name>
<dbReference type="SUPFAM" id="SSF47336">
    <property type="entry name" value="ACP-like"/>
    <property type="match status" value="1"/>
</dbReference>
<organism evidence="1 2">
    <name type="scientific">Streptomyces camponoticapitis</name>
    <dbReference type="NCBI Taxonomy" id="1616125"/>
    <lineage>
        <taxon>Bacteria</taxon>
        <taxon>Bacillati</taxon>
        <taxon>Actinomycetota</taxon>
        <taxon>Actinomycetes</taxon>
        <taxon>Kitasatosporales</taxon>
        <taxon>Streptomycetaceae</taxon>
        <taxon>Streptomyces</taxon>
    </lineage>
</organism>
<reference evidence="2" key="1">
    <citation type="journal article" date="2019" name="Int. J. Syst. Evol. Microbiol.">
        <title>The Global Catalogue of Microorganisms (GCM) 10K type strain sequencing project: providing services to taxonomists for standard genome sequencing and annotation.</title>
        <authorList>
            <consortium name="The Broad Institute Genomics Platform"/>
            <consortium name="The Broad Institute Genome Sequencing Center for Infectious Disease"/>
            <person name="Wu L."/>
            <person name="Ma J."/>
        </authorList>
    </citation>
    <scope>NUCLEOTIDE SEQUENCE [LARGE SCALE GENOMIC DNA]</scope>
    <source>
        <strain evidence="2">CGMCC 4.7275</strain>
    </source>
</reference>
<evidence type="ECO:0000313" key="2">
    <source>
        <dbReference type="Proteomes" id="UP000660265"/>
    </source>
</evidence>
<sequence length="95" mass="10473">MSDDVTSERISGYIRERFLNGDKKGELEETTPLLEWGVLNSMNTALLLMFIRDELGVVIPPTKINAGNFQDVKSITAMVTDLARQDQATIAAGTE</sequence>
<dbReference type="RefSeq" id="WP_189106779.1">
    <property type="nucleotide sequence ID" value="NZ_BMMV01000004.1"/>
</dbReference>
<dbReference type="InterPro" id="IPR036736">
    <property type="entry name" value="ACP-like_sf"/>
</dbReference>
<gene>
    <name evidence="1" type="ORF">GCM10011583_17870</name>
</gene>
<comment type="caution">
    <text evidence="1">The sequence shown here is derived from an EMBL/GenBank/DDBJ whole genome shotgun (WGS) entry which is preliminary data.</text>
</comment>
<dbReference type="Proteomes" id="UP000660265">
    <property type="component" value="Unassembled WGS sequence"/>
</dbReference>